<dbReference type="Pfam" id="PF00005">
    <property type="entry name" value="ABC_tran"/>
    <property type="match status" value="1"/>
</dbReference>
<dbReference type="InterPro" id="IPR045865">
    <property type="entry name" value="ACT-like_dom_sf"/>
</dbReference>
<dbReference type="SMART" id="SM00382">
    <property type="entry name" value="AAA"/>
    <property type="match status" value="1"/>
</dbReference>
<evidence type="ECO:0000256" key="5">
    <source>
        <dbReference type="ARBA" id="ARBA00022967"/>
    </source>
</evidence>
<evidence type="ECO:0000313" key="10">
    <source>
        <dbReference type="Proteomes" id="UP001198571"/>
    </source>
</evidence>
<dbReference type="InterPro" id="IPR027417">
    <property type="entry name" value="P-loop_NTPase"/>
</dbReference>
<feature type="domain" description="ABC transporter" evidence="8">
    <location>
        <begin position="13"/>
        <end position="248"/>
    </location>
</feature>
<protein>
    <submittedName>
        <fullName evidence="9">ATP-binding cassette domain-containing protein</fullName>
    </submittedName>
</protein>
<dbReference type="GO" id="GO:0005524">
    <property type="term" value="F:ATP binding"/>
    <property type="evidence" value="ECO:0007669"/>
    <property type="project" value="UniProtKB-KW"/>
</dbReference>
<keyword evidence="5" id="KW-1278">Translocase</keyword>
<dbReference type="SUPFAM" id="SSF52540">
    <property type="entry name" value="P-loop containing nucleoside triphosphate hydrolases"/>
    <property type="match status" value="1"/>
</dbReference>
<dbReference type="EMBL" id="JACDXX010000007">
    <property type="protein sequence ID" value="MCB5410210.1"/>
    <property type="molecule type" value="Genomic_DNA"/>
</dbReference>
<dbReference type="InterPro" id="IPR003439">
    <property type="entry name" value="ABC_transporter-like_ATP-bd"/>
</dbReference>
<gene>
    <name evidence="9" type="ORF">H0485_09375</name>
</gene>
<comment type="caution">
    <text evidence="9">The sequence shown here is derived from an EMBL/GenBank/DDBJ whole genome shotgun (WGS) entry which is preliminary data.</text>
</comment>
<dbReference type="SMART" id="SM00930">
    <property type="entry name" value="NIL"/>
    <property type="match status" value="1"/>
</dbReference>
<evidence type="ECO:0000256" key="2">
    <source>
        <dbReference type="ARBA" id="ARBA00022475"/>
    </source>
</evidence>
<dbReference type="PANTHER" id="PTHR43166">
    <property type="entry name" value="AMINO ACID IMPORT ATP-BINDING PROTEIN"/>
    <property type="match status" value="1"/>
</dbReference>
<sequence>MVLAETGATGAVVRLENVERRFSDRPALDNISLELKRGEIVGLIGRSGAGKSTLIRCLNGLDRPQAGRVIIAGQDITGLSEQALNPVRRRIGMIFQHFNLLSAKTVAENIALPLKIAGQPRAQRMKRVMELLDLVGLADKAASYPAQLSGGQKQRIGIARALAPEPLLLLSDEATSALDPETTQAILELLKDVNRQLGVTILMITHEMEVVRQIATRVLVLDAGRIVEQGPVAKVLASPQAETTRSLLRGLSPVLPADIATQIRAEAAPGLQALLRVDVYGQAARRPLLTGIESITGRPARLLHGGLNDVQGEPYGRLFLAIGTAEAGAVARVLAQLKPETTATEVLGYVPADV</sequence>
<keyword evidence="4 9" id="KW-0067">ATP-binding</keyword>
<dbReference type="InterPro" id="IPR018449">
    <property type="entry name" value="NIL_domain"/>
</dbReference>
<accession>A0ABS8CMZ0</accession>
<evidence type="ECO:0000256" key="7">
    <source>
        <dbReference type="ARBA" id="ARBA00023136"/>
    </source>
</evidence>
<dbReference type="Gene3D" id="3.40.50.300">
    <property type="entry name" value="P-loop containing nucleotide triphosphate hydrolases"/>
    <property type="match status" value="1"/>
</dbReference>
<evidence type="ECO:0000256" key="4">
    <source>
        <dbReference type="ARBA" id="ARBA00022840"/>
    </source>
</evidence>
<organism evidence="9 10">
    <name type="scientific">Pseudogemmobacter faecipullorum</name>
    <dbReference type="NCBI Taxonomy" id="2755041"/>
    <lineage>
        <taxon>Bacteria</taxon>
        <taxon>Pseudomonadati</taxon>
        <taxon>Pseudomonadota</taxon>
        <taxon>Alphaproteobacteria</taxon>
        <taxon>Rhodobacterales</taxon>
        <taxon>Paracoccaceae</taxon>
        <taxon>Pseudogemmobacter</taxon>
    </lineage>
</organism>
<dbReference type="PROSITE" id="PS00211">
    <property type="entry name" value="ABC_TRANSPORTER_1"/>
    <property type="match status" value="1"/>
</dbReference>
<dbReference type="InterPro" id="IPR041701">
    <property type="entry name" value="MetN_ABC"/>
</dbReference>
<dbReference type="CDD" id="cd03258">
    <property type="entry name" value="ABC_MetN_methionine_transporter"/>
    <property type="match status" value="1"/>
</dbReference>
<evidence type="ECO:0000256" key="3">
    <source>
        <dbReference type="ARBA" id="ARBA00022741"/>
    </source>
</evidence>
<dbReference type="PROSITE" id="PS50893">
    <property type="entry name" value="ABC_TRANSPORTER_2"/>
    <property type="match status" value="1"/>
</dbReference>
<evidence type="ECO:0000259" key="8">
    <source>
        <dbReference type="PROSITE" id="PS50893"/>
    </source>
</evidence>
<keyword evidence="2" id="KW-1003">Cell membrane</keyword>
<proteinExistence type="predicted"/>
<dbReference type="Gene3D" id="3.30.70.260">
    <property type="match status" value="1"/>
</dbReference>
<keyword evidence="10" id="KW-1185">Reference proteome</keyword>
<dbReference type="RefSeq" id="WP_226935116.1">
    <property type="nucleotide sequence ID" value="NZ_JACDXX010000007.1"/>
</dbReference>
<dbReference type="InterPro" id="IPR050086">
    <property type="entry name" value="MetN_ABC_transporter-like"/>
</dbReference>
<keyword evidence="3" id="KW-0547">Nucleotide-binding</keyword>
<dbReference type="Pfam" id="PF09383">
    <property type="entry name" value="NIL"/>
    <property type="match status" value="1"/>
</dbReference>
<keyword evidence="7" id="KW-0472">Membrane</keyword>
<dbReference type="PANTHER" id="PTHR43166:SF30">
    <property type="entry name" value="METHIONINE IMPORT ATP-BINDING PROTEIN METN"/>
    <property type="match status" value="1"/>
</dbReference>
<keyword evidence="6" id="KW-0029">Amino-acid transport</keyword>
<dbReference type="Proteomes" id="UP001198571">
    <property type="component" value="Unassembled WGS sequence"/>
</dbReference>
<keyword evidence="1" id="KW-0813">Transport</keyword>
<name>A0ABS8CMZ0_9RHOB</name>
<dbReference type="SUPFAM" id="SSF55021">
    <property type="entry name" value="ACT-like"/>
    <property type="match status" value="1"/>
</dbReference>
<dbReference type="InterPro" id="IPR003593">
    <property type="entry name" value="AAA+_ATPase"/>
</dbReference>
<dbReference type="InterPro" id="IPR017871">
    <property type="entry name" value="ABC_transporter-like_CS"/>
</dbReference>
<evidence type="ECO:0000256" key="1">
    <source>
        <dbReference type="ARBA" id="ARBA00022448"/>
    </source>
</evidence>
<reference evidence="9 10" key="1">
    <citation type="submission" date="2020-07" db="EMBL/GenBank/DDBJ databases">
        <title>Pseudogemmobacter sp. nov., isolated from poultry manure in Taiwan.</title>
        <authorList>
            <person name="Lin S.-Y."/>
            <person name="Tang Y.-S."/>
            <person name="Young C.-C."/>
        </authorList>
    </citation>
    <scope>NUCLEOTIDE SEQUENCE [LARGE SCALE GENOMIC DNA]</scope>
    <source>
        <strain evidence="9 10">CC-YST710</strain>
    </source>
</reference>
<evidence type="ECO:0000313" key="9">
    <source>
        <dbReference type="EMBL" id="MCB5410210.1"/>
    </source>
</evidence>
<evidence type="ECO:0000256" key="6">
    <source>
        <dbReference type="ARBA" id="ARBA00022970"/>
    </source>
</evidence>